<dbReference type="InterPro" id="IPR012506">
    <property type="entry name" value="TMEM86B-like"/>
</dbReference>
<evidence type="ECO:0000313" key="7">
    <source>
        <dbReference type="EMBL" id="MFC3615528.1"/>
    </source>
</evidence>
<keyword evidence="4 6" id="KW-1133">Transmembrane helix</keyword>
<protein>
    <submittedName>
        <fullName evidence="7">Lysoplasmalogenase family protein</fullName>
    </submittedName>
</protein>
<evidence type="ECO:0000256" key="4">
    <source>
        <dbReference type="ARBA" id="ARBA00022989"/>
    </source>
</evidence>
<feature type="transmembrane region" description="Helical" evidence="6">
    <location>
        <begin position="102"/>
        <end position="122"/>
    </location>
</feature>
<dbReference type="PANTHER" id="PTHR31885:SF6">
    <property type="entry name" value="GH04784P"/>
    <property type="match status" value="1"/>
</dbReference>
<evidence type="ECO:0000256" key="3">
    <source>
        <dbReference type="ARBA" id="ARBA00022692"/>
    </source>
</evidence>
<comment type="caution">
    <text evidence="7">The sequence shown here is derived from an EMBL/GenBank/DDBJ whole genome shotgun (WGS) entry which is preliminary data.</text>
</comment>
<sequence length="207" mass="21121">MALILGLAAACALIYLPLASRPASVPRTAFKTTSVALLACGSALAGLPWLLTLALALCAIGDALLAQDNEQSFMAGVGAFAAGHLAYVALFLGHPNSDTAQILQSPLALAALAALGLVMAVSLAPRAGALRGPVLAYIPVILAMGVAVLSLPNATAQLAALAFVASDTVLASEKFLLPDDHPARRVTPWLVWPLYWGAQAGFVLAFA</sequence>
<feature type="transmembrane region" description="Helical" evidence="6">
    <location>
        <begin position="72"/>
        <end position="90"/>
    </location>
</feature>
<keyword evidence="5 6" id="KW-0472">Membrane</keyword>
<dbReference type="Pfam" id="PF07947">
    <property type="entry name" value="YhhN"/>
    <property type="match status" value="1"/>
</dbReference>
<evidence type="ECO:0000256" key="5">
    <source>
        <dbReference type="ARBA" id="ARBA00023136"/>
    </source>
</evidence>
<name>A0ABV7TJZ6_9RHOB</name>
<comment type="subcellular location">
    <subcellularLocation>
        <location evidence="1">Membrane</location>
        <topology evidence="1">Multi-pass membrane protein</topology>
    </subcellularLocation>
</comment>
<evidence type="ECO:0000313" key="8">
    <source>
        <dbReference type="Proteomes" id="UP001595629"/>
    </source>
</evidence>
<feature type="transmembrane region" description="Helical" evidence="6">
    <location>
        <begin position="134"/>
        <end position="152"/>
    </location>
</feature>
<organism evidence="7 8">
    <name type="scientific">Lutimaribacter marinistellae</name>
    <dbReference type="NCBI Taxonomy" id="1820329"/>
    <lineage>
        <taxon>Bacteria</taxon>
        <taxon>Pseudomonadati</taxon>
        <taxon>Pseudomonadota</taxon>
        <taxon>Alphaproteobacteria</taxon>
        <taxon>Rhodobacterales</taxon>
        <taxon>Roseobacteraceae</taxon>
        <taxon>Lutimaribacter</taxon>
    </lineage>
</organism>
<dbReference type="Proteomes" id="UP001595629">
    <property type="component" value="Unassembled WGS sequence"/>
</dbReference>
<evidence type="ECO:0000256" key="6">
    <source>
        <dbReference type="SAM" id="Phobius"/>
    </source>
</evidence>
<dbReference type="PANTHER" id="PTHR31885">
    <property type="entry name" value="GH04784P"/>
    <property type="match status" value="1"/>
</dbReference>
<reference evidence="8" key="1">
    <citation type="journal article" date="2019" name="Int. J. Syst. Evol. Microbiol.">
        <title>The Global Catalogue of Microorganisms (GCM) 10K type strain sequencing project: providing services to taxonomists for standard genome sequencing and annotation.</title>
        <authorList>
            <consortium name="The Broad Institute Genomics Platform"/>
            <consortium name="The Broad Institute Genome Sequencing Center for Infectious Disease"/>
            <person name="Wu L."/>
            <person name="Ma J."/>
        </authorList>
    </citation>
    <scope>NUCLEOTIDE SEQUENCE [LARGE SCALE GENOMIC DNA]</scope>
    <source>
        <strain evidence="8">KCTC 42911</strain>
    </source>
</reference>
<feature type="transmembrane region" description="Helical" evidence="6">
    <location>
        <begin position="35"/>
        <end position="60"/>
    </location>
</feature>
<proteinExistence type="inferred from homology"/>
<feature type="transmembrane region" description="Helical" evidence="6">
    <location>
        <begin position="189"/>
        <end position="206"/>
    </location>
</feature>
<gene>
    <name evidence="7" type="ORF">ACFORG_17365</name>
</gene>
<keyword evidence="3 6" id="KW-0812">Transmembrane</keyword>
<accession>A0ABV7TJZ6</accession>
<evidence type="ECO:0000256" key="1">
    <source>
        <dbReference type="ARBA" id="ARBA00004141"/>
    </source>
</evidence>
<dbReference type="RefSeq" id="WP_386736797.1">
    <property type="nucleotide sequence ID" value="NZ_JBHRXI010000017.1"/>
</dbReference>
<evidence type="ECO:0000256" key="2">
    <source>
        <dbReference type="ARBA" id="ARBA00007375"/>
    </source>
</evidence>
<keyword evidence="8" id="KW-1185">Reference proteome</keyword>
<comment type="similarity">
    <text evidence="2">Belongs to the TMEM86 family.</text>
</comment>
<dbReference type="EMBL" id="JBHRXI010000017">
    <property type="protein sequence ID" value="MFC3615528.1"/>
    <property type="molecule type" value="Genomic_DNA"/>
</dbReference>